<keyword evidence="3 5" id="KW-0690">Ribosome biogenesis</keyword>
<evidence type="ECO:0000256" key="2">
    <source>
        <dbReference type="ARBA" id="ARBA00010077"/>
    </source>
</evidence>
<proteinExistence type="inferred from homology"/>
<keyword evidence="4 5" id="KW-0539">Nucleus</keyword>
<organism evidence="7 8">
    <name type="scientific">Drechslerella dactyloides</name>
    <name type="common">Nematode-trapping fungus</name>
    <name type="synonym">Arthrobotrys dactyloides</name>
    <dbReference type="NCBI Taxonomy" id="74499"/>
    <lineage>
        <taxon>Eukaryota</taxon>
        <taxon>Fungi</taxon>
        <taxon>Dikarya</taxon>
        <taxon>Ascomycota</taxon>
        <taxon>Pezizomycotina</taxon>
        <taxon>Orbiliomycetes</taxon>
        <taxon>Orbiliales</taxon>
        <taxon>Orbiliaceae</taxon>
        <taxon>Drechslerella</taxon>
    </lineage>
</organism>
<dbReference type="EMBL" id="JAQGDS010000006">
    <property type="protein sequence ID" value="KAJ6259862.1"/>
    <property type="molecule type" value="Genomic_DNA"/>
</dbReference>
<dbReference type="Pfam" id="PF04939">
    <property type="entry name" value="RRS1"/>
    <property type="match status" value="1"/>
</dbReference>
<comment type="caution">
    <text evidence="7">The sequence shown here is derived from an EMBL/GenBank/DDBJ whole genome shotgun (WGS) entry which is preliminary data.</text>
</comment>
<gene>
    <name evidence="7" type="ORF">Dda_5506</name>
</gene>
<accession>A0AAD6IWX2</accession>
<evidence type="ECO:0000256" key="5">
    <source>
        <dbReference type="RuleBase" id="RU364132"/>
    </source>
</evidence>
<dbReference type="AlphaFoldDB" id="A0AAD6IWX2"/>
<comment type="subcellular location">
    <subcellularLocation>
        <location evidence="1 5">Nucleus</location>
    </subcellularLocation>
</comment>
<dbReference type="GO" id="GO:0005634">
    <property type="term" value="C:nucleus"/>
    <property type="evidence" value="ECO:0007669"/>
    <property type="project" value="UniProtKB-SubCell"/>
</dbReference>
<evidence type="ECO:0000256" key="1">
    <source>
        <dbReference type="ARBA" id="ARBA00004123"/>
    </source>
</evidence>
<evidence type="ECO:0000256" key="3">
    <source>
        <dbReference type="ARBA" id="ARBA00022517"/>
    </source>
</evidence>
<sequence length="207" mass="23041">MASAMDVDEPQRLSVTVTKPIPLTYDLGHLAAFDANPLPPITPSTLEATLHSTARDATQLLINQILTTVPLRSTQDGVYATLPSPITQLPREKPVPKPKEPTKWEQFAKKKGIAAKTKDTKMVYDEATGEWVPKWGYKGANKGGEDDWLVEVDERKQADVNDNPRNLSRAERVERIKKNEKQQKRNEKNAALGAAGSSKGGYKNRRR</sequence>
<evidence type="ECO:0000313" key="7">
    <source>
        <dbReference type="EMBL" id="KAJ6259862.1"/>
    </source>
</evidence>
<comment type="function">
    <text evidence="5">Involved in ribosomal large subunit assembly.</text>
</comment>
<reference evidence="7" key="1">
    <citation type="submission" date="2023-01" db="EMBL/GenBank/DDBJ databases">
        <title>The chitinases involved in constricting ring structure development in the nematode-trapping fungus Drechslerella dactyloides.</title>
        <authorList>
            <person name="Wang R."/>
            <person name="Zhang L."/>
            <person name="Tang P."/>
            <person name="Li S."/>
            <person name="Liang L."/>
        </authorList>
    </citation>
    <scope>NUCLEOTIDE SEQUENCE</scope>
    <source>
        <strain evidence="7">YMF1.00031</strain>
    </source>
</reference>
<keyword evidence="8" id="KW-1185">Reference proteome</keyword>
<protein>
    <recommendedName>
        <fullName evidence="5">Ribosome biogenesis regulatory protein</fullName>
    </recommendedName>
</protein>
<feature type="region of interest" description="Disordered" evidence="6">
    <location>
        <begin position="154"/>
        <end position="207"/>
    </location>
</feature>
<evidence type="ECO:0000256" key="4">
    <source>
        <dbReference type="ARBA" id="ARBA00023242"/>
    </source>
</evidence>
<dbReference type="Proteomes" id="UP001221413">
    <property type="component" value="Unassembled WGS sequence"/>
</dbReference>
<evidence type="ECO:0000256" key="6">
    <source>
        <dbReference type="SAM" id="MobiDB-lite"/>
    </source>
</evidence>
<feature type="compositionally biased region" description="Basic and acidic residues" evidence="6">
    <location>
        <begin position="168"/>
        <end position="188"/>
    </location>
</feature>
<dbReference type="GO" id="GO:0042254">
    <property type="term" value="P:ribosome biogenesis"/>
    <property type="evidence" value="ECO:0007669"/>
    <property type="project" value="UniProtKB-KW"/>
</dbReference>
<name>A0AAD6IWX2_DREDA</name>
<comment type="similarity">
    <text evidence="2 5">Belongs to the RRS1 family.</text>
</comment>
<dbReference type="InterPro" id="IPR007023">
    <property type="entry name" value="Ribosom_reg"/>
</dbReference>
<evidence type="ECO:0000313" key="8">
    <source>
        <dbReference type="Proteomes" id="UP001221413"/>
    </source>
</evidence>
<feature type="compositionally biased region" description="Low complexity" evidence="6">
    <location>
        <begin position="189"/>
        <end position="201"/>
    </location>
</feature>